<dbReference type="Pfam" id="PF13649">
    <property type="entry name" value="Methyltransf_25"/>
    <property type="match status" value="1"/>
</dbReference>
<dbReference type="GO" id="GO:0032259">
    <property type="term" value="P:methylation"/>
    <property type="evidence" value="ECO:0007669"/>
    <property type="project" value="UniProtKB-KW"/>
</dbReference>
<organism evidence="2 3">
    <name type="scientific">Allokutzneria oryzae</name>
    <dbReference type="NCBI Taxonomy" id="1378989"/>
    <lineage>
        <taxon>Bacteria</taxon>
        <taxon>Bacillati</taxon>
        <taxon>Actinomycetota</taxon>
        <taxon>Actinomycetes</taxon>
        <taxon>Pseudonocardiales</taxon>
        <taxon>Pseudonocardiaceae</taxon>
        <taxon>Allokutzneria</taxon>
    </lineage>
</organism>
<dbReference type="CDD" id="cd02440">
    <property type="entry name" value="AdoMet_MTases"/>
    <property type="match status" value="1"/>
</dbReference>
<dbReference type="Gene3D" id="3.40.50.150">
    <property type="entry name" value="Vaccinia Virus protein VP39"/>
    <property type="match status" value="1"/>
</dbReference>
<dbReference type="RefSeq" id="WP_377853024.1">
    <property type="nucleotide sequence ID" value="NZ_JBHLZU010000014.1"/>
</dbReference>
<dbReference type="SUPFAM" id="SSF53335">
    <property type="entry name" value="S-adenosyl-L-methionine-dependent methyltransferases"/>
    <property type="match status" value="1"/>
</dbReference>
<dbReference type="Proteomes" id="UP001589693">
    <property type="component" value="Unassembled WGS sequence"/>
</dbReference>
<dbReference type="EMBL" id="JBHLZU010000014">
    <property type="protein sequence ID" value="MFB9905725.1"/>
    <property type="molecule type" value="Genomic_DNA"/>
</dbReference>
<keyword evidence="3" id="KW-1185">Reference proteome</keyword>
<keyword evidence="2" id="KW-0808">Transferase</keyword>
<dbReference type="InterPro" id="IPR029063">
    <property type="entry name" value="SAM-dependent_MTases_sf"/>
</dbReference>
<name>A0ABV5ZXW1_9PSEU</name>
<accession>A0ABV5ZXW1</accession>
<gene>
    <name evidence="2" type="ORF">ACFFQA_17465</name>
</gene>
<dbReference type="GO" id="GO:0008168">
    <property type="term" value="F:methyltransferase activity"/>
    <property type="evidence" value="ECO:0007669"/>
    <property type="project" value="UniProtKB-KW"/>
</dbReference>
<sequence length="197" mass="21008">MSRSWDLVPFVLGSLRKPLSTGAFVPSTRRCGQALLGGEALDGLGAVVELGAGTGAITRQLDAALTPTARLLAVEVNDGFAARLRRTSSPRVEVVAGSAVDLSRILDDLDVERVDAVVSALPWTVMPPPDQRAVLAAVAKALHPQGWFATLLSVHRARTEAGREFLALLTDTFGDVRPRGTVWANMPPVTAYHCHPR</sequence>
<evidence type="ECO:0000259" key="1">
    <source>
        <dbReference type="Pfam" id="PF13649"/>
    </source>
</evidence>
<proteinExistence type="predicted"/>
<evidence type="ECO:0000313" key="2">
    <source>
        <dbReference type="EMBL" id="MFB9905725.1"/>
    </source>
</evidence>
<evidence type="ECO:0000313" key="3">
    <source>
        <dbReference type="Proteomes" id="UP001589693"/>
    </source>
</evidence>
<protein>
    <submittedName>
        <fullName evidence="2">Class I SAM-dependent methyltransferase</fullName>
    </submittedName>
</protein>
<feature type="domain" description="Methyltransferase" evidence="1">
    <location>
        <begin position="47"/>
        <end position="146"/>
    </location>
</feature>
<dbReference type="InterPro" id="IPR041698">
    <property type="entry name" value="Methyltransf_25"/>
</dbReference>
<reference evidence="2 3" key="1">
    <citation type="submission" date="2024-09" db="EMBL/GenBank/DDBJ databases">
        <authorList>
            <person name="Sun Q."/>
            <person name="Mori K."/>
        </authorList>
    </citation>
    <scope>NUCLEOTIDE SEQUENCE [LARGE SCALE GENOMIC DNA]</scope>
    <source>
        <strain evidence="2 3">TBRC 7907</strain>
    </source>
</reference>
<comment type="caution">
    <text evidence="2">The sequence shown here is derived from an EMBL/GenBank/DDBJ whole genome shotgun (WGS) entry which is preliminary data.</text>
</comment>
<keyword evidence="2" id="KW-0489">Methyltransferase</keyword>